<keyword evidence="4" id="KW-0067">ATP-binding</keyword>
<keyword evidence="3 7" id="KW-0347">Helicase</keyword>
<dbReference type="InterPro" id="IPR011545">
    <property type="entry name" value="DEAD/DEAH_box_helicase_dom"/>
</dbReference>
<dbReference type="InterPro" id="IPR010225">
    <property type="entry name" value="HrpB"/>
</dbReference>
<dbReference type="SMART" id="SM00490">
    <property type="entry name" value="HELICc"/>
    <property type="match status" value="1"/>
</dbReference>
<dbReference type="Pfam" id="PF08482">
    <property type="entry name" value="HrpB_C"/>
    <property type="match status" value="1"/>
</dbReference>
<dbReference type="GO" id="GO:0016787">
    <property type="term" value="F:hydrolase activity"/>
    <property type="evidence" value="ECO:0007669"/>
    <property type="project" value="UniProtKB-KW"/>
</dbReference>
<dbReference type="InterPro" id="IPR007502">
    <property type="entry name" value="Helicase-assoc_dom"/>
</dbReference>
<dbReference type="FunFam" id="3.40.50.300:FF:002125">
    <property type="entry name" value="ATP-dependent helicase HrpB"/>
    <property type="match status" value="1"/>
</dbReference>
<feature type="domain" description="Helicase C-terminal" evidence="6">
    <location>
        <begin position="207"/>
        <end position="372"/>
    </location>
</feature>
<dbReference type="GO" id="GO:0003676">
    <property type="term" value="F:nucleic acid binding"/>
    <property type="evidence" value="ECO:0007669"/>
    <property type="project" value="InterPro"/>
</dbReference>
<dbReference type="Pfam" id="PF00271">
    <property type="entry name" value="Helicase_C"/>
    <property type="match status" value="1"/>
</dbReference>
<dbReference type="AlphaFoldDB" id="I3CDL5"/>
<dbReference type="InterPro" id="IPR014001">
    <property type="entry name" value="Helicase_ATP-bd"/>
</dbReference>
<keyword evidence="8" id="KW-1185">Reference proteome</keyword>
<accession>I3CDL5</accession>
<sequence>MKKTLSLPIDTILPDLQTALEHYPAVVLQAPAGAGKTTRVPLVLLQATWLKQQRIILLEPRRLAARAAAQRMADELGETIGKTVGYRTRFETQISAQTRIEVVTEGILTRRLQRDPELSGVGLVIFDEFHERSLQADTGLAFCLETQQVLREDLKLLVMSATLDGQAIASLLGNAPMISSAGRSYPIRLNYQPADNTLSIADNMANVLRKIVTETTGDILAFLPGSGEIRRVQHLLKDSLANTCHIYPLYGDLSREAQDLAISPAPQGQRKIVLATPIAETSLTIEGITTVVDSGWRRAPRFDPNSGLSHLVLQRISKAAAEQRAGRAGRLQAGNCYRLWSKEQQERLIAQTPAEILEADLTPLALELAQWGAHDAHRLQWLNPPPTATLTQARELLTDLDALDTQGRLTPVGKAMQTWSAHPRLAHLLYRAQQLGWGQLACDICALLTERDILRETRNPELSSRLQALETYRRQGKQIARAQGIDIHTCQQVEQLAQQWRRQLQETPKPLDADSAGILLAFAYPDRIAQQRPNQTARYRLANGRGAYLPEGTTATDYLAIAHLDGGQGNDAKIFLAEPISLSALRHYFAEHIRNIERVTWDNTQNCVLAQQEQRLGELCLNTQPIANLNDETRIPILIQGIQQTGSRALPYTDSLRDWQTRVLSLRTWMPELALPDMSDSQLLASLDNWLAPYLTGMHRLSHLEKLDFSHILQQQLTWIQQQHVETHAPTHLTVPSGSQIRLQYQTDGQAPILAVRLQELFGLQTTPTVAQGRIKVMLHLLSPARQPIQVTQDLTSFWERTYTEVKKELKGRYPKHYWPDDPYQAIATRRVRPKGE</sequence>
<dbReference type="PROSITE" id="PS51192">
    <property type="entry name" value="HELICASE_ATP_BIND_1"/>
    <property type="match status" value="1"/>
</dbReference>
<dbReference type="eggNOG" id="COG1643">
    <property type="taxonomic scope" value="Bacteria"/>
</dbReference>
<dbReference type="Gene3D" id="3.40.50.300">
    <property type="entry name" value="P-loop containing nucleotide triphosphate hydrolases"/>
    <property type="match status" value="2"/>
</dbReference>
<keyword evidence="1" id="KW-0547">Nucleotide-binding</keyword>
<dbReference type="OrthoDB" id="9805617at2"/>
<evidence type="ECO:0000313" key="8">
    <source>
        <dbReference type="Proteomes" id="UP000005744"/>
    </source>
</evidence>
<dbReference type="GO" id="GO:0004386">
    <property type="term" value="F:helicase activity"/>
    <property type="evidence" value="ECO:0007669"/>
    <property type="project" value="UniProtKB-KW"/>
</dbReference>
<feature type="domain" description="Helicase ATP-binding" evidence="5">
    <location>
        <begin position="17"/>
        <end position="181"/>
    </location>
</feature>
<evidence type="ECO:0000259" key="5">
    <source>
        <dbReference type="PROSITE" id="PS51192"/>
    </source>
</evidence>
<evidence type="ECO:0000256" key="4">
    <source>
        <dbReference type="ARBA" id="ARBA00022840"/>
    </source>
</evidence>
<keyword evidence="2" id="KW-0378">Hydrolase</keyword>
<dbReference type="RefSeq" id="WP_002683892.1">
    <property type="nucleotide sequence ID" value="NZ_JH600070.1"/>
</dbReference>
<gene>
    <name evidence="7" type="ORF">BegalDRAFT_0797</name>
</gene>
<dbReference type="InterPro" id="IPR001650">
    <property type="entry name" value="Helicase_C-like"/>
</dbReference>
<organism evidence="7 8">
    <name type="scientific">Beggiatoa alba B18LD</name>
    <dbReference type="NCBI Taxonomy" id="395493"/>
    <lineage>
        <taxon>Bacteria</taxon>
        <taxon>Pseudomonadati</taxon>
        <taxon>Pseudomonadota</taxon>
        <taxon>Gammaproteobacteria</taxon>
        <taxon>Thiotrichales</taxon>
        <taxon>Thiotrichaceae</taxon>
        <taxon>Beggiatoa</taxon>
    </lineage>
</organism>
<evidence type="ECO:0000256" key="2">
    <source>
        <dbReference type="ARBA" id="ARBA00022801"/>
    </source>
</evidence>
<dbReference type="CDD" id="cd18791">
    <property type="entry name" value="SF2_C_RHA"/>
    <property type="match status" value="1"/>
</dbReference>
<dbReference type="CDD" id="cd17990">
    <property type="entry name" value="DEXHc_HrpB"/>
    <property type="match status" value="1"/>
</dbReference>
<name>I3CDL5_9GAMM</name>
<dbReference type="Gene3D" id="1.20.120.1080">
    <property type="match status" value="1"/>
</dbReference>
<dbReference type="GO" id="GO:0005524">
    <property type="term" value="F:ATP binding"/>
    <property type="evidence" value="ECO:0007669"/>
    <property type="project" value="UniProtKB-KW"/>
</dbReference>
<evidence type="ECO:0000313" key="7">
    <source>
        <dbReference type="EMBL" id="EIJ41708.1"/>
    </source>
</evidence>
<dbReference type="InterPro" id="IPR048333">
    <property type="entry name" value="HA2_WH"/>
</dbReference>
<proteinExistence type="predicted"/>
<dbReference type="Proteomes" id="UP000005744">
    <property type="component" value="Unassembled WGS sequence"/>
</dbReference>
<evidence type="ECO:0000259" key="6">
    <source>
        <dbReference type="PROSITE" id="PS51194"/>
    </source>
</evidence>
<dbReference type="HOGENOM" id="CLU_001832_5_6_6"/>
<protein>
    <submittedName>
        <fullName evidence="7">ATP-dependent helicase HrpB</fullName>
    </submittedName>
</protein>
<dbReference type="InterPro" id="IPR027417">
    <property type="entry name" value="P-loop_NTPase"/>
</dbReference>
<dbReference type="SMART" id="SM00847">
    <property type="entry name" value="HA2"/>
    <property type="match status" value="1"/>
</dbReference>
<dbReference type="PANTHER" id="PTHR43519:SF1">
    <property type="entry name" value="ATP-DEPENDENT RNA HELICASE HRPB"/>
    <property type="match status" value="1"/>
</dbReference>
<dbReference type="PANTHER" id="PTHR43519">
    <property type="entry name" value="ATP-DEPENDENT RNA HELICASE HRPB"/>
    <property type="match status" value="1"/>
</dbReference>
<evidence type="ECO:0000256" key="3">
    <source>
        <dbReference type="ARBA" id="ARBA00022806"/>
    </source>
</evidence>
<dbReference type="InterPro" id="IPR013689">
    <property type="entry name" value="RNA_helicase_ATP-dep_HrpB_C"/>
</dbReference>
<evidence type="ECO:0000256" key="1">
    <source>
        <dbReference type="ARBA" id="ARBA00022741"/>
    </source>
</evidence>
<dbReference type="STRING" id="395493.BegalDRAFT_0797"/>
<dbReference type="NCBIfam" id="TIGR01970">
    <property type="entry name" value="DEAH_box_HrpB"/>
    <property type="match status" value="1"/>
</dbReference>
<dbReference type="PROSITE" id="PS51194">
    <property type="entry name" value="HELICASE_CTER"/>
    <property type="match status" value="1"/>
</dbReference>
<dbReference type="EMBL" id="JH600070">
    <property type="protein sequence ID" value="EIJ41708.1"/>
    <property type="molecule type" value="Genomic_DNA"/>
</dbReference>
<dbReference type="Pfam" id="PF04408">
    <property type="entry name" value="WHD_HA2"/>
    <property type="match status" value="1"/>
</dbReference>
<reference evidence="7 8" key="1">
    <citation type="submission" date="2011-11" db="EMBL/GenBank/DDBJ databases">
        <title>Improved High-Quality Draft sequence of Beggiatoa alba B18lD.</title>
        <authorList>
            <consortium name="US DOE Joint Genome Institute"/>
            <person name="Lucas S."/>
            <person name="Han J."/>
            <person name="Lapidus A."/>
            <person name="Cheng J.-F."/>
            <person name="Goodwin L."/>
            <person name="Pitluck S."/>
            <person name="Peters L."/>
            <person name="Mikhailova N."/>
            <person name="Held B."/>
            <person name="Detter J.C."/>
            <person name="Han C."/>
            <person name="Tapia R."/>
            <person name="Land M."/>
            <person name="Hauser L."/>
            <person name="Kyrpides N."/>
            <person name="Ivanova N."/>
            <person name="Pagani I."/>
            <person name="Samuel K."/>
            <person name="Teske A."/>
            <person name="Mueller J."/>
            <person name="Woyke T."/>
        </authorList>
    </citation>
    <scope>NUCLEOTIDE SEQUENCE [LARGE SCALE GENOMIC DNA]</scope>
    <source>
        <strain evidence="7 8">B18LD</strain>
    </source>
</reference>
<dbReference type="PIRSF" id="PIRSF005496">
    <property type="entry name" value="ATP_hel_hrpB"/>
    <property type="match status" value="1"/>
</dbReference>
<dbReference type="SUPFAM" id="SSF52540">
    <property type="entry name" value="P-loop containing nucleoside triphosphate hydrolases"/>
    <property type="match status" value="1"/>
</dbReference>
<dbReference type="Pfam" id="PF00270">
    <property type="entry name" value="DEAD"/>
    <property type="match status" value="1"/>
</dbReference>
<dbReference type="InterPro" id="IPR049614">
    <property type="entry name" value="HrpB_DEXH"/>
</dbReference>
<dbReference type="SMART" id="SM00487">
    <property type="entry name" value="DEXDc"/>
    <property type="match status" value="1"/>
</dbReference>